<feature type="domain" description="FAS1" evidence="3">
    <location>
        <begin position="84"/>
        <end position="213"/>
    </location>
</feature>
<keyword evidence="5" id="KW-1185">Reference proteome</keyword>
<feature type="compositionally biased region" description="Low complexity" evidence="1">
    <location>
        <begin position="321"/>
        <end position="333"/>
    </location>
</feature>
<proteinExistence type="predicted"/>
<dbReference type="OrthoDB" id="10542236at2759"/>
<feature type="signal peptide" evidence="2">
    <location>
        <begin position="1"/>
        <end position="30"/>
    </location>
</feature>
<dbReference type="AlphaFoldDB" id="A0A8T2TDM2"/>
<reference evidence="4" key="1">
    <citation type="submission" date="2021-08" db="EMBL/GenBank/DDBJ databases">
        <title>WGS assembly of Ceratopteris richardii.</title>
        <authorList>
            <person name="Marchant D.B."/>
            <person name="Chen G."/>
            <person name="Jenkins J."/>
            <person name="Shu S."/>
            <person name="Leebens-Mack J."/>
            <person name="Grimwood J."/>
            <person name="Schmutz J."/>
            <person name="Soltis P."/>
            <person name="Soltis D."/>
            <person name="Chen Z.-H."/>
        </authorList>
    </citation>
    <scope>NUCLEOTIDE SEQUENCE</scope>
    <source>
        <strain evidence="4">Whitten #5841</strain>
        <tissue evidence="4">Leaf</tissue>
    </source>
</reference>
<name>A0A8T2TDM2_CERRI</name>
<organism evidence="4 5">
    <name type="scientific">Ceratopteris richardii</name>
    <name type="common">Triangle waterfern</name>
    <dbReference type="NCBI Taxonomy" id="49495"/>
    <lineage>
        <taxon>Eukaryota</taxon>
        <taxon>Viridiplantae</taxon>
        <taxon>Streptophyta</taxon>
        <taxon>Embryophyta</taxon>
        <taxon>Tracheophyta</taxon>
        <taxon>Polypodiopsida</taxon>
        <taxon>Polypodiidae</taxon>
        <taxon>Polypodiales</taxon>
        <taxon>Pteridineae</taxon>
        <taxon>Pteridaceae</taxon>
        <taxon>Parkerioideae</taxon>
        <taxon>Ceratopteris</taxon>
    </lineage>
</organism>
<evidence type="ECO:0000256" key="2">
    <source>
        <dbReference type="SAM" id="SignalP"/>
    </source>
</evidence>
<dbReference type="SMART" id="SM00554">
    <property type="entry name" value="FAS1"/>
    <property type="match status" value="1"/>
</dbReference>
<dbReference type="EMBL" id="CM035418">
    <property type="protein sequence ID" value="KAH7420548.1"/>
    <property type="molecule type" value="Genomic_DNA"/>
</dbReference>
<evidence type="ECO:0000313" key="5">
    <source>
        <dbReference type="Proteomes" id="UP000825935"/>
    </source>
</evidence>
<feature type="compositionally biased region" description="Low complexity" evidence="1">
    <location>
        <begin position="302"/>
        <end position="314"/>
    </location>
</feature>
<sequence>MKRLAMVSAAAKTLLAATLLLHCMDITVMGIRDYGAKDSDNGFTISRQNVVDGAVKALKETGGYMMAALVLPYLAPIVLQTKTTLFIPSDEAVRESLPGLQASMMALEDGPPSFAFLRGRELQTVAKMHGIRSANLSYADLQELPSGTLLPTLLGPPTHYVRLSASTIKRSSGPHQHHLLINNARIEKPDLCPTALSSYLTCHGITSLLFIPPVLDTNSTSYPVPAHQSSYPTPPSPSYFPVNKPNPNVYASPSPPPPMSYDGAPPLSQYPGSPYPTFANGSSPYPSLPLDSHPYSSASGHSTPYLSPSNNLSSSPPPSVIPSSYRSPSVDSTPYPPPSSASSYASPSANSATNSPSFSNYSSYPSPPSDSSSYPPSGDHSNIYPSPSSSYFRSPPSMNSSYPPSYNYSPPYPMHYNSSQYPPLNVPVPPLMVPYSASNASSPSTSSNNFTVHGSPSPSPVPHPQTSNASNPIKLPKISYIFLFLLALLQI</sequence>
<comment type="caution">
    <text evidence="4">The sequence shown here is derived from an EMBL/GenBank/DDBJ whole genome shotgun (WGS) entry which is preliminary data.</text>
</comment>
<feature type="region of interest" description="Disordered" evidence="1">
    <location>
        <begin position="435"/>
        <end position="469"/>
    </location>
</feature>
<feature type="chain" id="PRO_5035729193" description="FAS1 domain-containing protein" evidence="2">
    <location>
        <begin position="31"/>
        <end position="491"/>
    </location>
</feature>
<feature type="compositionally biased region" description="Low complexity" evidence="1">
    <location>
        <begin position="340"/>
        <end position="377"/>
    </location>
</feature>
<evidence type="ECO:0000259" key="3">
    <source>
        <dbReference type="SMART" id="SM00554"/>
    </source>
</evidence>
<feature type="compositionally biased region" description="Low complexity" evidence="1">
    <location>
        <begin position="435"/>
        <end position="456"/>
    </location>
</feature>
<evidence type="ECO:0000313" key="4">
    <source>
        <dbReference type="EMBL" id="KAH7420548.1"/>
    </source>
</evidence>
<feature type="compositionally biased region" description="Low complexity" evidence="1">
    <location>
        <begin position="385"/>
        <end position="404"/>
    </location>
</feature>
<dbReference type="Proteomes" id="UP000825935">
    <property type="component" value="Chromosome 13"/>
</dbReference>
<protein>
    <recommendedName>
        <fullName evidence="3">FAS1 domain-containing protein</fullName>
    </recommendedName>
</protein>
<dbReference type="InterPro" id="IPR036378">
    <property type="entry name" value="FAS1_dom_sf"/>
</dbReference>
<gene>
    <name evidence="4" type="ORF">KP509_13G011900</name>
</gene>
<dbReference type="InterPro" id="IPR000782">
    <property type="entry name" value="FAS1_domain"/>
</dbReference>
<keyword evidence="2" id="KW-0732">Signal</keyword>
<evidence type="ECO:0000256" key="1">
    <source>
        <dbReference type="SAM" id="MobiDB-lite"/>
    </source>
</evidence>
<accession>A0A8T2TDM2</accession>
<feature type="region of interest" description="Disordered" evidence="1">
    <location>
        <begin position="222"/>
        <end position="404"/>
    </location>
</feature>
<dbReference type="SUPFAM" id="SSF82153">
    <property type="entry name" value="FAS1 domain"/>
    <property type="match status" value="1"/>
</dbReference>